<dbReference type="OrthoDB" id="5591069at2"/>
<dbReference type="PIRSF" id="PIRSF019401">
    <property type="entry name" value="SeqA"/>
    <property type="match status" value="1"/>
</dbReference>
<dbReference type="SUPFAM" id="SSF82808">
    <property type="entry name" value="Replication modulator SeqA, C-terminal DNA-binding domain"/>
    <property type="match status" value="1"/>
</dbReference>
<organism evidence="8 9">
    <name type="scientific">Marisediminitalea aggregata</name>
    <dbReference type="NCBI Taxonomy" id="634436"/>
    <lineage>
        <taxon>Bacteria</taxon>
        <taxon>Pseudomonadati</taxon>
        <taxon>Pseudomonadota</taxon>
        <taxon>Gammaproteobacteria</taxon>
        <taxon>Alteromonadales</taxon>
        <taxon>Alteromonadaceae</taxon>
        <taxon>Marisediminitalea</taxon>
    </lineage>
</organism>
<evidence type="ECO:0000256" key="1">
    <source>
        <dbReference type="ARBA" id="ARBA00022490"/>
    </source>
</evidence>
<feature type="compositionally biased region" description="Low complexity" evidence="5">
    <location>
        <begin position="45"/>
        <end position="64"/>
    </location>
</feature>
<dbReference type="InterPro" id="IPR010985">
    <property type="entry name" value="Ribbon_hlx_hlx"/>
</dbReference>
<dbReference type="GO" id="GO:0003677">
    <property type="term" value="F:DNA binding"/>
    <property type="evidence" value="ECO:0007669"/>
    <property type="project" value="UniProtKB-KW"/>
</dbReference>
<dbReference type="Proteomes" id="UP000184520">
    <property type="component" value="Unassembled WGS sequence"/>
</dbReference>
<evidence type="ECO:0000256" key="2">
    <source>
        <dbReference type="ARBA" id="ARBA00022880"/>
    </source>
</evidence>
<dbReference type="InterPro" id="IPR033761">
    <property type="entry name" value="SeqA_N"/>
</dbReference>
<dbReference type="GO" id="GO:0006355">
    <property type="term" value="P:regulation of DNA-templated transcription"/>
    <property type="evidence" value="ECO:0007669"/>
    <property type="project" value="InterPro"/>
</dbReference>
<dbReference type="RefSeq" id="WP_073324966.1">
    <property type="nucleotide sequence ID" value="NZ_FQWD01000007.1"/>
</dbReference>
<name>A0A1M5R334_9ALTE</name>
<keyword evidence="2 4" id="KW-0236">DNA replication inhibitor</keyword>
<evidence type="ECO:0000256" key="4">
    <source>
        <dbReference type="PIRNR" id="PIRNR019401"/>
    </source>
</evidence>
<dbReference type="Pfam" id="PF17206">
    <property type="entry name" value="SeqA_N"/>
    <property type="match status" value="1"/>
</dbReference>
<dbReference type="GO" id="GO:0032297">
    <property type="term" value="P:negative regulation of DNA-templated DNA replication initiation"/>
    <property type="evidence" value="ECO:0007669"/>
    <property type="project" value="InterPro"/>
</dbReference>
<reference evidence="9" key="1">
    <citation type="submission" date="2016-11" db="EMBL/GenBank/DDBJ databases">
        <authorList>
            <person name="Varghese N."/>
            <person name="Submissions S."/>
        </authorList>
    </citation>
    <scope>NUCLEOTIDE SEQUENCE [LARGE SCALE GENOMIC DNA]</scope>
    <source>
        <strain evidence="9">CGMCC 1.8995</strain>
    </source>
</reference>
<dbReference type="InterPro" id="IPR013321">
    <property type="entry name" value="Arc_rbn_hlx_hlx"/>
</dbReference>
<feature type="region of interest" description="Disordered" evidence="5">
    <location>
        <begin position="39"/>
        <end position="88"/>
    </location>
</feature>
<dbReference type="InterPro" id="IPR026577">
    <property type="entry name" value="SeqA_DNA-bd_C"/>
</dbReference>
<evidence type="ECO:0000259" key="6">
    <source>
        <dbReference type="Pfam" id="PF03925"/>
    </source>
</evidence>
<dbReference type="EMBL" id="FQWD01000007">
    <property type="protein sequence ID" value="SHH20601.1"/>
    <property type="molecule type" value="Genomic_DNA"/>
</dbReference>
<dbReference type="Pfam" id="PF03925">
    <property type="entry name" value="SeqA"/>
    <property type="match status" value="1"/>
</dbReference>
<dbReference type="AlphaFoldDB" id="A0A1M5R334"/>
<dbReference type="NCBIfam" id="NF008389">
    <property type="entry name" value="PRK11187.1"/>
    <property type="match status" value="1"/>
</dbReference>
<evidence type="ECO:0000313" key="9">
    <source>
        <dbReference type="Proteomes" id="UP000184520"/>
    </source>
</evidence>
<feature type="domain" description="Replication modulator SeqA C-terminal DNA-binding" evidence="6">
    <location>
        <begin position="109"/>
        <end position="211"/>
    </location>
</feature>
<comment type="similarity">
    <text evidence="4">Belongs to the SeqA family.</text>
</comment>
<dbReference type="Gene3D" id="1.10.1220.10">
    <property type="entry name" value="Met repressor-like"/>
    <property type="match status" value="1"/>
</dbReference>
<dbReference type="STRING" id="634436.SAMN05216361_4019"/>
<dbReference type="SUPFAM" id="SSF47598">
    <property type="entry name" value="Ribbon-helix-helix"/>
    <property type="match status" value="1"/>
</dbReference>
<keyword evidence="9" id="KW-1185">Reference proteome</keyword>
<comment type="subcellular location">
    <subcellularLocation>
        <location evidence="4">Cytoplasm</location>
    </subcellularLocation>
</comment>
<evidence type="ECO:0000256" key="3">
    <source>
        <dbReference type="ARBA" id="ARBA00023125"/>
    </source>
</evidence>
<dbReference type="InterPro" id="IPR036835">
    <property type="entry name" value="SeqA_DNA-bd_C_sf"/>
</dbReference>
<dbReference type="Gene3D" id="1.20.1380.10">
    <property type="entry name" value="Replication modulator SeqA, C-terminal DNA-binding domain"/>
    <property type="match status" value="1"/>
</dbReference>
<evidence type="ECO:0000313" key="8">
    <source>
        <dbReference type="EMBL" id="SHH20601.1"/>
    </source>
</evidence>
<sequence>MKTIEIDDDLYAFIAGQTKHIGESASQILRRLLMTDSVEDTSTSAEAAEPVADTPAAEPETAPVEVKKAAPKAKASSKAKSVEADASPATNVVATVPANADDDALLKQVNPDALKQFDKRVDQFLYILQQAYVLQPAEFAQVETIKGKNRKYFATSKEELLATGSSTNPKAIPDSGYWVVSNNNTAKKLAMLSQVLQILGYSDKVIASVTETFSAQ</sequence>
<dbReference type="InterPro" id="IPR005621">
    <property type="entry name" value="SeqA"/>
</dbReference>
<evidence type="ECO:0000259" key="7">
    <source>
        <dbReference type="Pfam" id="PF17206"/>
    </source>
</evidence>
<accession>A0A1M5R334</accession>
<keyword evidence="1 4" id="KW-0963">Cytoplasm</keyword>
<feature type="domain" description="Negative modulator of initiation of replication SeqA N-terminal" evidence="7">
    <location>
        <begin position="1"/>
        <end position="33"/>
    </location>
</feature>
<dbReference type="GO" id="GO:0005737">
    <property type="term" value="C:cytoplasm"/>
    <property type="evidence" value="ECO:0007669"/>
    <property type="project" value="UniProtKB-SubCell"/>
</dbReference>
<comment type="function">
    <text evidence="4">Negative regulator of replication initiation, which contributes to regulation of DNA replication and ensures that replication initiation occurs exactly once per chromosome per cell cycle. Binds to pairs of hemimethylated GATC sequences in the oriC region, thus preventing assembly of replication proteins and re-initiation at newly replicated origins. Repression is relieved when the region becomes fully methylated.</text>
</comment>
<protein>
    <recommendedName>
        <fullName evidence="4">Negative modulator of initiation of replication</fullName>
    </recommendedName>
</protein>
<gene>
    <name evidence="8" type="ORF">SAMN05216361_4019</name>
</gene>
<evidence type="ECO:0000256" key="5">
    <source>
        <dbReference type="SAM" id="MobiDB-lite"/>
    </source>
</evidence>
<keyword evidence="3 4" id="KW-0238">DNA-binding</keyword>
<proteinExistence type="inferred from homology"/>